<proteinExistence type="predicted"/>
<keyword evidence="2" id="KW-1185">Reference proteome</keyword>
<dbReference type="GO" id="GO:0005759">
    <property type="term" value="C:mitochondrial matrix"/>
    <property type="evidence" value="ECO:0007669"/>
    <property type="project" value="InterPro"/>
</dbReference>
<dbReference type="STRING" id="47428.A0A284QPN0"/>
<dbReference type="Gene3D" id="3.10.280.10">
    <property type="entry name" value="Mitochondrial glycoprotein"/>
    <property type="match status" value="1"/>
</dbReference>
<dbReference type="PANTHER" id="PTHR10826:SF1">
    <property type="entry name" value="COMPLEMENT COMPONENT 1 Q SUBCOMPONENT-BINDING PROTEIN, MITOCHONDRIAL"/>
    <property type="match status" value="1"/>
</dbReference>
<dbReference type="InterPro" id="IPR036561">
    <property type="entry name" value="MAM33_sf"/>
</dbReference>
<dbReference type="Proteomes" id="UP000219338">
    <property type="component" value="Unassembled WGS sequence"/>
</dbReference>
<dbReference type="EMBL" id="FUEG01000001">
    <property type="protein sequence ID" value="SJK98419.1"/>
    <property type="molecule type" value="Genomic_DNA"/>
</dbReference>
<protein>
    <submittedName>
        <fullName evidence="1">Related to Mrb1-Mitochondrial p32 Family Protein</fullName>
    </submittedName>
</protein>
<gene>
    <name evidence="1" type="ORF">ARMOST_01686</name>
</gene>
<dbReference type="OMA" id="RWLNNVK"/>
<sequence length="267" mass="30123">MSAIRSLRQLSLSSSRVVSARSVSCVSRARFTLPARQVLSSRAFSVSARAWGQGTTDVALSTKLEEELSYELEDVASKEVPEFLTKFKKAGVWTIEDRRSSEEVVLSRKFGNEEIRLTFAISDLRNSEEPYEEEDLDEEAEENEDSETIVSYPLHVALTISKGPSHGALALDMVCQDGQFVVDNAAFYEDASVGTSLTAEADWKRRGLYLGPQFDNLDIALQEEFERYLQERGIDETLAAFIPEYAEHKEQEEYTHWLRAVKSFVDA</sequence>
<dbReference type="SUPFAM" id="SSF54529">
    <property type="entry name" value="Mitochondrial glycoprotein MAM33-like"/>
    <property type="match status" value="1"/>
</dbReference>
<dbReference type="OrthoDB" id="278212at2759"/>
<organism evidence="1 2">
    <name type="scientific">Armillaria ostoyae</name>
    <name type="common">Armillaria root rot fungus</name>
    <dbReference type="NCBI Taxonomy" id="47428"/>
    <lineage>
        <taxon>Eukaryota</taxon>
        <taxon>Fungi</taxon>
        <taxon>Dikarya</taxon>
        <taxon>Basidiomycota</taxon>
        <taxon>Agaricomycotina</taxon>
        <taxon>Agaricomycetes</taxon>
        <taxon>Agaricomycetidae</taxon>
        <taxon>Agaricales</taxon>
        <taxon>Marasmiineae</taxon>
        <taxon>Physalacriaceae</taxon>
        <taxon>Armillaria</taxon>
    </lineage>
</organism>
<name>A0A284QPN0_ARMOS</name>
<accession>A0A284QPN0</accession>
<dbReference type="Pfam" id="PF02330">
    <property type="entry name" value="MAM33"/>
    <property type="match status" value="1"/>
</dbReference>
<dbReference type="GO" id="GO:0042256">
    <property type="term" value="P:cytosolic ribosome assembly"/>
    <property type="evidence" value="ECO:0007669"/>
    <property type="project" value="TreeGrafter"/>
</dbReference>
<dbReference type="InterPro" id="IPR003428">
    <property type="entry name" value="MAM33"/>
</dbReference>
<evidence type="ECO:0000313" key="1">
    <source>
        <dbReference type="EMBL" id="SJK98419.1"/>
    </source>
</evidence>
<dbReference type="PANTHER" id="PTHR10826">
    <property type="entry name" value="COMPLEMENT COMPONENT 1"/>
    <property type="match status" value="1"/>
</dbReference>
<dbReference type="AlphaFoldDB" id="A0A284QPN0"/>
<evidence type="ECO:0000313" key="2">
    <source>
        <dbReference type="Proteomes" id="UP000219338"/>
    </source>
</evidence>
<reference evidence="2" key="1">
    <citation type="journal article" date="2017" name="Nat. Ecol. Evol.">
        <title>Genome expansion and lineage-specific genetic innovations in the forest pathogenic fungi Armillaria.</title>
        <authorList>
            <person name="Sipos G."/>
            <person name="Prasanna A.N."/>
            <person name="Walter M.C."/>
            <person name="O'Connor E."/>
            <person name="Balint B."/>
            <person name="Krizsan K."/>
            <person name="Kiss B."/>
            <person name="Hess J."/>
            <person name="Varga T."/>
            <person name="Slot J."/>
            <person name="Riley R."/>
            <person name="Boka B."/>
            <person name="Rigling D."/>
            <person name="Barry K."/>
            <person name="Lee J."/>
            <person name="Mihaltcheva S."/>
            <person name="LaButti K."/>
            <person name="Lipzen A."/>
            <person name="Waldron R."/>
            <person name="Moloney N.M."/>
            <person name="Sperisen C."/>
            <person name="Kredics L."/>
            <person name="Vagvoelgyi C."/>
            <person name="Patrignani A."/>
            <person name="Fitzpatrick D."/>
            <person name="Nagy I."/>
            <person name="Doyle S."/>
            <person name="Anderson J.B."/>
            <person name="Grigoriev I.V."/>
            <person name="Gueldener U."/>
            <person name="Muensterkoetter M."/>
            <person name="Nagy L.G."/>
        </authorList>
    </citation>
    <scope>NUCLEOTIDE SEQUENCE [LARGE SCALE GENOMIC DNA]</scope>
    <source>
        <strain evidence="2">C18/9</strain>
    </source>
</reference>